<reference evidence="3" key="1">
    <citation type="submission" date="2023-07" db="EMBL/GenBank/DDBJ databases">
        <title>AMR profile of multidrug- resistance Chryseobacterium gambrini related strain.</title>
        <authorList>
            <person name="Kirdat K."/>
            <person name="Bhatt A."/>
            <person name="Kuyare S."/>
            <person name="Yadav A."/>
        </authorList>
    </citation>
    <scope>NUCLEOTIDE SEQUENCE</scope>
    <source>
        <strain evidence="3">APV-1</strain>
    </source>
</reference>
<gene>
    <name evidence="3" type="ORF">QWT87_20475</name>
</gene>
<comment type="caution">
    <text evidence="3">The sequence shown here is derived from an EMBL/GenBank/DDBJ whole genome shotgun (WGS) entry which is preliminary data.</text>
</comment>
<keyword evidence="1" id="KW-0732">Signal</keyword>
<dbReference type="EMBL" id="JAULSJ010000058">
    <property type="protein sequence ID" value="MDO3427261.1"/>
    <property type="molecule type" value="Genomic_DNA"/>
</dbReference>
<evidence type="ECO:0000256" key="1">
    <source>
        <dbReference type="ARBA" id="ARBA00022729"/>
    </source>
</evidence>
<evidence type="ECO:0000259" key="2">
    <source>
        <dbReference type="Pfam" id="PF18962"/>
    </source>
</evidence>
<proteinExistence type="predicted"/>
<dbReference type="Proteomes" id="UP001168128">
    <property type="component" value="Unassembled WGS sequence"/>
</dbReference>
<keyword evidence="4" id="KW-1185">Reference proteome</keyword>
<name>A0ABT8U869_9FLAO</name>
<protein>
    <submittedName>
        <fullName evidence="3">T9SS type A sorting domain-containing protein</fullName>
    </submittedName>
</protein>
<organism evidence="3 4">
    <name type="scientific">Chryseobacterium urinae</name>
    <dbReference type="NCBI Taxonomy" id="3058400"/>
    <lineage>
        <taxon>Bacteria</taxon>
        <taxon>Pseudomonadati</taxon>
        <taxon>Bacteroidota</taxon>
        <taxon>Flavobacteriia</taxon>
        <taxon>Flavobacteriales</taxon>
        <taxon>Weeksellaceae</taxon>
        <taxon>Chryseobacterium group</taxon>
        <taxon>Chryseobacterium</taxon>
    </lineage>
</organism>
<evidence type="ECO:0000313" key="3">
    <source>
        <dbReference type="EMBL" id="MDO3427261.1"/>
    </source>
</evidence>
<feature type="domain" description="Secretion system C-terminal sorting" evidence="2">
    <location>
        <begin position="67"/>
        <end position="132"/>
    </location>
</feature>
<dbReference type="Pfam" id="PF18962">
    <property type="entry name" value="Por_Secre_tail"/>
    <property type="match status" value="1"/>
</dbReference>
<evidence type="ECO:0000313" key="4">
    <source>
        <dbReference type="Proteomes" id="UP001168128"/>
    </source>
</evidence>
<dbReference type="RefSeq" id="WP_302718528.1">
    <property type="nucleotide sequence ID" value="NZ_JAULSJ010000058.1"/>
</dbReference>
<accession>A0ABT8U869</accession>
<dbReference type="InterPro" id="IPR026444">
    <property type="entry name" value="Secre_tail"/>
</dbReference>
<dbReference type="NCBIfam" id="TIGR04183">
    <property type="entry name" value="Por_Secre_tail"/>
    <property type="match status" value="1"/>
</dbReference>
<sequence>MKSNFLLPEYFLIPALDVGQYRTYNINASGNSVAYNWAIDNFNLSYSNNTILATREEVSKAKEDIFIYPNPAKDIVTIEGKNKILSVYVYDLSGKRIDLSLTGNKVNISGLATGNYVLGIKTDQGLITKKLIKE</sequence>